<feature type="transmembrane region" description="Helical" evidence="2">
    <location>
        <begin position="99"/>
        <end position="119"/>
    </location>
</feature>
<keyword evidence="2" id="KW-0812">Transmembrane</keyword>
<evidence type="ECO:0008006" key="5">
    <source>
        <dbReference type="Google" id="ProtNLM"/>
    </source>
</evidence>
<gene>
    <name evidence="3" type="ORF">B0H65DRAFT_545371</name>
</gene>
<reference evidence="3" key="1">
    <citation type="journal article" date="2023" name="Mol. Phylogenet. Evol.">
        <title>Genome-scale phylogeny and comparative genomics of the fungal order Sordariales.</title>
        <authorList>
            <person name="Hensen N."/>
            <person name="Bonometti L."/>
            <person name="Westerberg I."/>
            <person name="Brannstrom I.O."/>
            <person name="Guillou S."/>
            <person name="Cros-Aarteil S."/>
            <person name="Calhoun S."/>
            <person name="Haridas S."/>
            <person name="Kuo A."/>
            <person name="Mondo S."/>
            <person name="Pangilinan J."/>
            <person name="Riley R."/>
            <person name="LaButti K."/>
            <person name="Andreopoulos B."/>
            <person name="Lipzen A."/>
            <person name="Chen C."/>
            <person name="Yan M."/>
            <person name="Daum C."/>
            <person name="Ng V."/>
            <person name="Clum A."/>
            <person name="Steindorff A."/>
            <person name="Ohm R.A."/>
            <person name="Martin F."/>
            <person name="Silar P."/>
            <person name="Natvig D.O."/>
            <person name="Lalanne C."/>
            <person name="Gautier V."/>
            <person name="Ament-Velasquez S.L."/>
            <person name="Kruys A."/>
            <person name="Hutchinson M.I."/>
            <person name="Powell A.J."/>
            <person name="Barry K."/>
            <person name="Miller A.N."/>
            <person name="Grigoriev I.V."/>
            <person name="Debuchy R."/>
            <person name="Gladieux P."/>
            <person name="Hiltunen Thoren M."/>
            <person name="Johannesson H."/>
        </authorList>
    </citation>
    <scope>NUCLEOTIDE SEQUENCE</scope>
    <source>
        <strain evidence="3">CBS 560.94</strain>
    </source>
</reference>
<accession>A0AAE0JQX0</accession>
<dbReference type="GO" id="GO:0006629">
    <property type="term" value="P:lipid metabolic process"/>
    <property type="evidence" value="ECO:0007669"/>
    <property type="project" value="InterPro"/>
</dbReference>
<name>A0AAE0JQX0_9PEZI</name>
<feature type="compositionally biased region" description="Basic and acidic residues" evidence="1">
    <location>
        <begin position="256"/>
        <end position="265"/>
    </location>
</feature>
<evidence type="ECO:0000313" key="3">
    <source>
        <dbReference type="EMBL" id="KAK3356162.1"/>
    </source>
</evidence>
<feature type="transmembrane region" description="Helical" evidence="2">
    <location>
        <begin position="55"/>
        <end position="78"/>
    </location>
</feature>
<feature type="region of interest" description="Disordered" evidence="1">
    <location>
        <begin position="330"/>
        <end position="349"/>
    </location>
</feature>
<dbReference type="RefSeq" id="XP_062687539.1">
    <property type="nucleotide sequence ID" value="XM_062829369.1"/>
</dbReference>
<feature type="transmembrane region" description="Helical" evidence="2">
    <location>
        <begin position="590"/>
        <end position="610"/>
    </location>
</feature>
<evidence type="ECO:0000256" key="2">
    <source>
        <dbReference type="SAM" id="Phobius"/>
    </source>
</evidence>
<feature type="region of interest" description="Disordered" evidence="1">
    <location>
        <begin position="198"/>
        <end position="265"/>
    </location>
</feature>
<feature type="compositionally biased region" description="Polar residues" evidence="1">
    <location>
        <begin position="228"/>
        <end position="243"/>
    </location>
</feature>
<feature type="region of interest" description="Disordered" evidence="1">
    <location>
        <begin position="565"/>
        <end position="585"/>
    </location>
</feature>
<dbReference type="EMBL" id="JAUEPP010000001">
    <property type="protein sequence ID" value="KAK3356162.1"/>
    <property type="molecule type" value="Genomic_DNA"/>
</dbReference>
<dbReference type="GeneID" id="87866523"/>
<comment type="caution">
    <text evidence="3">The sequence shown here is derived from an EMBL/GenBank/DDBJ whole genome shotgun (WGS) entry which is preliminary data.</text>
</comment>
<dbReference type="PANTHER" id="PTHR31595">
    <property type="entry name" value="LONG-CHAIN-ALCOHOL O-FATTY-ACYLTRANSFERASE 3-RELATED"/>
    <property type="match status" value="1"/>
</dbReference>
<keyword evidence="2" id="KW-0472">Membrane</keyword>
<feature type="transmembrane region" description="Helical" evidence="2">
    <location>
        <begin position="674"/>
        <end position="690"/>
    </location>
</feature>
<dbReference type="AlphaFoldDB" id="A0AAE0JQX0"/>
<evidence type="ECO:0000256" key="1">
    <source>
        <dbReference type="SAM" id="MobiDB-lite"/>
    </source>
</evidence>
<evidence type="ECO:0000313" key="4">
    <source>
        <dbReference type="Proteomes" id="UP001278500"/>
    </source>
</evidence>
<feature type="compositionally biased region" description="Basic and acidic residues" evidence="1">
    <location>
        <begin position="205"/>
        <end position="221"/>
    </location>
</feature>
<feature type="compositionally biased region" description="Low complexity" evidence="1">
    <location>
        <begin position="330"/>
        <end position="347"/>
    </location>
</feature>
<dbReference type="PANTHER" id="PTHR31595:SF57">
    <property type="entry name" value="OS04G0481900 PROTEIN"/>
    <property type="match status" value="1"/>
</dbReference>
<keyword evidence="2" id="KW-1133">Transmembrane helix</keyword>
<organism evidence="3 4">
    <name type="scientific">Neurospora tetraspora</name>
    <dbReference type="NCBI Taxonomy" id="94610"/>
    <lineage>
        <taxon>Eukaryota</taxon>
        <taxon>Fungi</taxon>
        <taxon>Dikarya</taxon>
        <taxon>Ascomycota</taxon>
        <taxon>Pezizomycotina</taxon>
        <taxon>Sordariomycetes</taxon>
        <taxon>Sordariomycetidae</taxon>
        <taxon>Sordariales</taxon>
        <taxon>Sordariaceae</taxon>
        <taxon>Neurospora</taxon>
    </lineage>
</organism>
<proteinExistence type="predicted"/>
<feature type="transmembrane region" description="Helical" evidence="2">
    <location>
        <begin position="159"/>
        <end position="187"/>
    </location>
</feature>
<dbReference type="GO" id="GO:0008374">
    <property type="term" value="F:O-acyltransferase activity"/>
    <property type="evidence" value="ECO:0007669"/>
    <property type="project" value="InterPro"/>
</dbReference>
<reference evidence="3" key="2">
    <citation type="submission" date="2023-06" db="EMBL/GenBank/DDBJ databases">
        <authorList>
            <consortium name="Lawrence Berkeley National Laboratory"/>
            <person name="Haridas S."/>
            <person name="Hensen N."/>
            <person name="Bonometti L."/>
            <person name="Westerberg I."/>
            <person name="Brannstrom I.O."/>
            <person name="Guillou S."/>
            <person name="Cros-Aarteil S."/>
            <person name="Calhoun S."/>
            <person name="Kuo A."/>
            <person name="Mondo S."/>
            <person name="Pangilinan J."/>
            <person name="Riley R."/>
            <person name="Labutti K."/>
            <person name="Andreopoulos B."/>
            <person name="Lipzen A."/>
            <person name="Chen C."/>
            <person name="Yanf M."/>
            <person name="Daum C."/>
            <person name="Ng V."/>
            <person name="Clum A."/>
            <person name="Steindorff A."/>
            <person name="Ohm R."/>
            <person name="Martin F."/>
            <person name="Silar P."/>
            <person name="Natvig D."/>
            <person name="Lalanne C."/>
            <person name="Gautier V."/>
            <person name="Ament-Velasquez S.L."/>
            <person name="Kruys A."/>
            <person name="Hutchinson M.I."/>
            <person name="Powell A.J."/>
            <person name="Barry K."/>
            <person name="Miller A.N."/>
            <person name="Grigoriev I.V."/>
            <person name="Debuchy R."/>
            <person name="Gladieux P."/>
            <person name="Thoren M.H."/>
            <person name="Johannesson H."/>
        </authorList>
    </citation>
    <scope>NUCLEOTIDE SEQUENCE</scope>
    <source>
        <strain evidence="3">CBS 560.94</strain>
    </source>
</reference>
<feature type="transmembrane region" description="Helical" evidence="2">
    <location>
        <begin position="642"/>
        <end position="662"/>
    </location>
</feature>
<dbReference type="Proteomes" id="UP001278500">
    <property type="component" value="Unassembled WGS sequence"/>
</dbReference>
<keyword evidence="4" id="KW-1185">Reference proteome</keyword>
<protein>
    <recommendedName>
        <fullName evidence="5">Wax synthase domain-containing protein</fullName>
    </recommendedName>
</protein>
<sequence length="755" mass="83559">MSTLTPPLPGAPPDASAPPINLAAHYLTTYRRIFYSALLPTDVNGSSPPPKVQPFLLPFCLVGSFLLPIAYLCIPQYTVPAIQNQRVRIRREWVHKLRWIVGALIVWWNLGVVVGLPGFGGLGLGLTEGEGMGEGVEGGKGWVEKWFAPGKTTASACTAIAYAAGLMCGWGTIWGLEMVVFGGYQGWAMRVRRRLRRSRGGGDGNGEKGDEKEDDGEKQKGVEGNLNGGASMNGNDVNTNGNTIRKRKTQQSQSPGEKHEEKGKKWTVDETVDLEKYEYYWEPYPDNGTFWERLDWVMDIFNSFRGAGWNYSISSIPSLQPPVITPLPTSILSSSSSSSSPSSPSSSQGHILPHFPHGLPVTFTPSSSPPLSTRQHFHRPLTTRSFLLSRLIHITWSYLALDFFTVSARLDPYFLLGPNGPLRHPDHLSSLASSSPSVLPPLSLACARFLASLPLWGLDFARSLFSLSGVLGGLFLYSCVWQLTQFFVLGGLLGNESQGMDELWRYPSLFGGFVRNVLDRGLAGFWGGWWHQSFRVGFTGPIRFLVKIGVFGKLDLEEDENGGKVGEGTGAVKGGKNPNEKQKRTGKKRAVAMLEMATAFLLSGVLHALGGWTSTAFRISPEGEDRLTCETRNRLAVFAEPVGFFVSQFAGCLVQAFLIVLLKRVTNGRVLPRWLKRTGNGLFVLMWLHWTRWMLIDDMSRSGLFLFEPVPVSVFRWLGLGGMPGEGRGDWWRLDGEYLPSLWKGERWWQSGIRI</sequence>
<dbReference type="InterPro" id="IPR044851">
    <property type="entry name" value="Wax_synthase"/>
</dbReference>